<feature type="binding site" evidence="6">
    <location>
        <position position="227"/>
    </location>
    <ligand>
        <name>Mg(2+)</name>
        <dbReference type="ChEBI" id="CHEBI:18420"/>
    </ligand>
</feature>
<evidence type="ECO:0000256" key="3">
    <source>
        <dbReference type="ARBA" id="ARBA00023134"/>
    </source>
</evidence>
<dbReference type="CDD" id="cd00066">
    <property type="entry name" value="G-alpha"/>
    <property type="match status" value="1"/>
</dbReference>
<dbReference type="PANTHER" id="PTHR10218">
    <property type="entry name" value="GTP-BINDING PROTEIN ALPHA SUBUNIT"/>
    <property type="match status" value="1"/>
</dbReference>
<dbReference type="Pfam" id="PF00503">
    <property type="entry name" value="G-alpha"/>
    <property type="match status" value="1"/>
</dbReference>
<keyword evidence="9" id="KW-1185">Reference proteome</keyword>
<dbReference type="InterPro" id="IPR011025">
    <property type="entry name" value="GproteinA_insert"/>
</dbReference>
<evidence type="ECO:0000256" key="5">
    <source>
        <dbReference type="PIRSR" id="PIRSR601019-1"/>
    </source>
</evidence>
<evidence type="ECO:0000256" key="6">
    <source>
        <dbReference type="PIRSR" id="PIRSR601019-2"/>
    </source>
</evidence>
<dbReference type="AlphaFoldDB" id="A0A9W4SVT2"/>
<evidence type="ECO:0000256" key="2">
    <source>
        <dbReference type="ARBA" id="ARBA00022741"/>
    </source>
</evidence>
<evidence type="ECO:0000256" key="7">
    <source>
        <dbReference type="SAM" id="MobiDB-lite"/>
    </source>
</evidence>
<feature type="binding site" evidence="5">
    <location>
        <begin position="221"/>
        <end position="227"/>
    </location>
    <ligand>
        <name>GTP</name>
        <dbReference type="ChEBI" id="CHEBI:37565"/>
    </ligand>
</feature>
<dbReference type="InterPro" id="IPR027417">
    <property type="entry name" value="P-loop_NTPase"/>
</dbReference>
<dbReference type="GO" id="GO:0001664">
    <property type="term" value="F:G protein-coupled receptor binding"/>
    <property type="evidence" value="ECO:0007669"/>
    <property type="project" value="TreeGrafter"/>
</dbReference>
<dbReference type="PANTHER" id="PTHR10218:SF302">
    <property type="entry name" value="GUANINE NUCLEOTIDE-BINDING PROTEIN ALPHA-5 SUBUNIT"/>
    <property type="match status" value="1"/>
</dbReference>
<dbReference type="FunFam" id="3.40.50.300:FF:000692">
    <property type="entry name" value="Guanine nucleotide-binding protein subunit alpha"/>
    <property type="match status" value="2"/>
</dbReference>
<protein>
    <submittedName>
        <fullName evidence="8">10268_t:CDS:1</fullName>
    </submittedName>
</protein>
<dbReference type="GO" id="GO:0003924">
    <property type="term" value="F:GTPase activity"/>
    <property type="evidence" value="ECO:0007669"/>
    <property type="project" value="InterPro"/>
</dbReference>
<dbReference type="PRINTS" id="PR00318">
    <property type="entry name" value="GPROTEINA"/>
</dbReference>
<keyword evidence="3 5" id="KW-0342">GTP-binding</keyword>
<dbReference type="Proteomes" id="UP001153678">
    <property type="component" value="Unassembled WGS sequence"/>
</dbReference>
<comment type="caution">
    <text evidence="8">The sequence shown here is derived from an EMBL/GenBank/DDBJ whole genome shotgun (WGS) entry which is preliminary data.</text>
</comment>
<sequence length="372" mass="42570">MTSTQTVYNNGDPLKPFAPQNETQEERRKRILVEKEARKKSEAIDKQIKAEKEKLEKQKVAKLLLLGSSESGKTTVLKQLKIIHGKGLEDERNQYRRIVFLNVLTAMKALTGAIANLGYALDPGNLVHLQKFNKLNSVKDSLNRNSISVQAAIQDARLDDDAFQLFTEHAEGIIELWKDPAIRNAYKHASEIGLQDSAKYFLKNVARFSQKDYLPTDEDILQARVRTVGVSEHKFEIDGITYKIFDVGGHRSQRHFWAPYFDDVNAIIFMAAISAFDQPLEEDPNVNRMIDILKHKLTLVDVKDYFPDFKGENKFSSVTRFFQKKFGNCNQTKDKRIYVHFTHATDTKQMRVIVAIVNDIVQRVNLKDAGLI</sequence>
<reference evidence="8" key="1">
    <citation type="submission" date="2022-08" db="EMBL/GenBank/DDBJ databases">
        <authorList>
            <person name="Kallberg Y."/>
            <person name="Tangrot J."/>
            <person name="Rosling A."/>
        </authorList>
    </citation>
    <scope>NUCLEOTIDE SEQUENCE</scope>
    <source>
        <strain evidence="8">Wild A</strain>
    </source>
</reference>
<feature type="region of interest" description="Disordered" evidence="7">
    <location>
        <begin position="1"/>
        <end position="27"/>
    </location>
</feature>
<dbReference type="GO" id="GO:0046872">
    <property type="term" value="F:metal ion binding"/>
    <property type="evidence" value="ECO:0007669"/>
    <property type="project" value="UniProtKB-KW"/>
</dbReference>
<dbReference type="EMBL" id="CAMKVN010003030">
    <property type="protein sequence ID" value="CAI2183452.1"/>
    <property type="molecule type" value="Genomic_DNA"/>
</dbReference>
<evidence type="ECO:0000256" key="4">
    <source>
        <dbReference type="ARBA" id="ARBA00023224"/>
    </source>
</evidence>
<keyword evidence="4" id="KW-0807">Transducer</keyword>
<evidence type="ECO:0000313" key="9">
    <source>
        <dbReference type="Proteomes" id="UP001153678"/>
    </source>
</evidence>
<dbReference type="OrthoDB" id="5817230at2759"/>
<keyword evidence="2 5" id="KW-0547">Nucleotide-binding</keyword>
<organism evidence="8 9">
    <name type="scientific">Funneliformis geosporum</name>
    <dbReference type="NCBI Taxonomy" id="1117311"/>
    <lineage>
        <taxon>Eukaryota</taxon>
        <taxon>Fungi</taxon>
        <taxon>Fungi incertae sedis</taxon>
        <taxon>Mucoromycota</taxon>
        <taxon>Glomeromycotina</taxon>
        <taxon>Glomeromycetes</taxon>
        <taxon>Glomerales</taxon>
        <taxon>Glomeraceae</taxon>
        <taxon>Funneliformis</taxon>
    </lineage>
</organism>
<proteinExistence type="predicted"/>
<dbReference type="SMART" id="SM00275">
    <property type="entry name" value="G_alpha"/>
    <property type="match status" value="1"/>
</dbReference>
<feature type="binding site" evidence="5">
    <location>
        <position position="344"/>
    </location>
    <ligand>
        <name>GTP</name>
        <dbReference type="ChEBI" id="CHEBI:37565"/>
    </ligand>
</feature>
<dbReference type="GO" id="GO:0007188">
    <property type="term" value="P:adenylate cyclase-modulating G protein-coupled receptor signaling pathway"/>
    <property type="evidence" value="ECO:0007669"/>
    <property type="project" value="TreeGrafter"/>
</dbReference>
<keyword evidence="1 6" id="KW-0479">Metal-binding</keyword>
<feature type="binding site" evidence="5">
    <location>
        <begin position="196"/>
        <end position="197"/>
    </location>
    <ligand>
        <name>GTP</name>
        <dbReference type="ChEBI" id="CHEBI:37565"/>
    </ligand>
</feature>
<name>A0A9W4SVT2_9GLOM</name>
<dbReference type="GO" id="GO:0005737">
    <property type="term" value="C:cytoplasm"/>
    <property type="evidence" value="ECO:0007669"/>
    <property type="project" value="TreeGrafter"/>
</dbReference>
<dbReference type="PROSITE" id="PS51882">
    <property type="entry name" value="G_ALPHA"/>
    <property type="match status" value="1"/>
</dbReference>
<feature type="binding site" evidence="5">
    <location>
        <begin position="70"/>
        <end position="75"/>
    </location>
    <ligand>
        <name>GTP</name>
        <dbReference type="ChEBI" id="CHEBI:37565"/>
    </ligand>
</feature>
<dbReference type="GO" id="GO:0005525">
    <property type="term" value="F:GTP binding"/>
    <property type="evidence" value="ECO:0007669"/>
    <property type="project" value="UniProtKB-KW"/>
</dbReference>
<keyword evidence="6" id="KW-0460">Magnesium</keyword>
<dbReference type="GO" id="GO:0031683">
    <property type="term" value="F:G-protein beta/gamma-subunit complex binding"/>
    <property type="evidence" value="ECO:0007669"/>
    <property type="project" value="InterPro"/>
</dbReference>
<dbReference type="Gene3D" id="3.40.50.300">
    <property type="entry name" value="P-loop containing nucleotide triphosphate hydrolases"/>
    <property type="match status" value="3"/>
</dbReference>
<evidence type="ECO:0000313" key="8">
    <source>
        <dbReference type="EMBL" id="CAI2183452.1"/>
    </source>
</evidence>
<feature type="binding site" evidence="6">
    <location>
        <position position="74"/>
    </location>
    <ligand>
        <name>Mg(2+)</name>
        <dbReference type="ChEBI" id="CHEBI:18420"/>
    </ligand>
</feature>
<dbReference type="SUPFAM" id="SSF52540">
    <property type="entry name" value="P-loop containing nucleoside triphosphate hydrolases"/>
    <property type="match status" value="1"/>
</dbReference>
<accession>A0A9W4SVT2</accession>
<dbReference type="GO" id="GO:0005834">
    <property type="term" value="C:heterotrimeric G-protein complex"/>
    <property type="evidence" value="ECO:0007669"/>
    <property type="project" value="TreeGrafter"/>
</dbReference>
<evidence type="ECO:0000256" key="1">
    <source>
        <dbReference type="ARBA" id="ARBA00022723"/>
    </source>
</evidence>
<dbReference type="InterPro" id="IPR001019">
    <property type="entry name" value="Gprotein_alpha_su"/>
</dbReference>
<dbReference type="CDD" id="cd22249">
    <property type="entry name" value="UDM1_RNF168_RNF169-like"/>
    <property type="match status" value="1"/>
</dbReference>
<dbReference type="SUPFAM" id="SSF47895">
    <property type="entry name" value="Transducin (alpha subunit), insertion domain"/>
    <property type="match status" value="1"/>
</dbReference>
<gene>
    <name evidence="8" type="ORF">FWILDA_LOCUS11085</name>
</gene>